<dbReference type="Proteomes" id="UP000007730">
    <property type="component" value="Chromosome"/>
</dbReference>
<dbReference type="HOGENOM" id="CLU_2343952_0_0_5"/>
<organism evidence="2 3">
    <name type="scientific">Afipia carboxidovorans (strain ATCC 49405 / DSM 1227 / KCTC 32145 / OM5)</name>
    <name type="common">Oligotropha carboxidovorans</name>
    <dbReference type="NCBI Taxonomy" id="504832"/>
    <lineage>
        <taxon>Bacteria</taxon>
        <taxon>Pseudomonadati</taxon>
        <taxon>Pseudomonadota</taxon>
        <taxon>Alphaproteobacteria</taxon>
        <taxon>Hyphomicrobiales</taxon>
        <taxon>Nitrobacteraceae</taxon>
        <taxon>Afipia</taxon>
    </lineage>
</organism>
<feature type="compositionally biased region" description="Basic residues" evidence="1">
    <location>
        <begin position="64"/>
        <end position="81"/>
    </location>
</feature>
<accession>F8BSU7</accession>
<evidence type="ECO:0000313" key="3">
    <source>
        <dbReference type="Proteomes" id="UP000007730"/>
    </source>
</evidence>
<sequence>MNPGRPAGALSPRLGRLHGLSTPARGDLCHHPGGFLKRRLRSCGANREKGDGKQACGKDGGQYRTRHAPCHARPRMPHFRPPRFERRKSLPLAPLRQ</sequence>
<dbReference type="EMBL" id="CP002826">
    <property type="protein sequence ID" value="AEI04974.1"/>
    <property type="molecule type" value="Genomic_DNA"/>
</dbReference>
<reference evidence="2 3" key="1">
    <citation type="journal article" date="2011" name="J. Bacteriol.">
        <title>Complete genome sequences of the chemolithoautotrophic Oligotropha carboxidovorans strains OM4 and OM5.</title>
        <authorList>
            <person name="Volland S."/>
            <person name="Rachinger M."/>
            <person name="Strittmatter A."/>
            <person name="Daniel R."/>
            <person name="Gottschalk G."/>
            <person name="Meyer O."/>
        </authorList>
    </citation>
    <scope>NUCLEOTIDE SEQUENCE [LARGE SCALE GENOMIC DNA]</scope>
    <source>
        <strain evidence="3">ATCC 49405 / DSM 1227 / KCTC 32145 / OM5</strain>
    </source>
</reference>
<name>F8BSU7_AFIC5</name>
<evidence type="ECO:0000256" key="1">
    <source>
        <dbReference type="SAM" id="MobiDB-lite"/>
    </source>
</evidence>
<dbReference type="KEGG" id="ocg:OCA5_c02450"/>
<evidence type="ECO:0000313" key="2">
    <source>
        <dbReference type="EMBL" id="AEI04974.1"/>
    </source>
</evidence>
<gene>
    <name evidence="2" type="ordered locus">OCA5_c02450</name>
</gene>
<dbReference type="AlphaFoldDB" id="F8BSU7"/>
<keyword evidence="3" id="KW-1185">Reference proteome</keyword>
<protein>
    <submittedName>
        <fullName evidence="2">Uncharacterized protein</fullName>
    </submittedName>
</protein>
<feature type="region of interest" description="Disordered" evidence="1">
    <location>
        <begin position="1"/>
        <end position="25"/>
    </location>
</feature>
<proteinExistence type="predicted"/>
<feature type="region of interest" description="Disordered" evidence="1">
    <location>
        <begin position="45"/>
        <end position="97"/>
    </location>
</feature>